<keyword evidence="7" id="KW-0067">ATP-binding</keyword>
<keyword evidence="4" id="KW-0808">Transferase</keyword>
<evidence type="ECO:0000256" key="5">
    <source>
        <dbReference type="ARBA" id="ARBA00022741"/>
    </source>
</evidence>
<organism evidence="17 18">
    <name type="scientific">Sinomicrobium pectinilyticum</name>
    <dbReference type="NCBI Taxonomy" id="1084421"/>
    <lineage>
        <taxon>Bacteria</taxon>
        <taxon>Pseudomonadati</taxon>
        <taxon>Bacteroidota</taxon>
        <taxon>Flavobacteriia</taxon>
        <taxon>Flavobacteriales</taxon>
        <taxon>Flavobacteriaceae</taxon>
        <taxon>Sinomicrobium</taxon>
    </lineage>
</organism>
<keyword evidence="13" id="KW-1133">Transmembrane helix</keyword>
<dbReference type="InterPro" id="IPR018062">
    <property type="entry name" value="HTH_AraC-typ_CS"/>
</dbReference>
<dbReference type="SMART" id="SM00342">
    <property type="entry name" value="HTH_ARAC"/>
    <property type="match status" value="1"/>
</dbReference>
<dbReference type="PANTHER" id="PTHR43547">
    <property type="entry name" value="TWO-COMPONENT HISTIDINE KINASE"/>
    <property type="match status" value="1"/>
</dbReference>
<feature type="domain" description="Response regulatory" evidence="16">
    <location>
        <begin position="1113"/>
        <end position="1228"/>
    </location>
</feature>
<dbReference type="Gene3D" id="3.30.565.10">
    <property type="entry name" value="Histidine kinase-like ATPase, C-terminal domain"/>
    <property type="match status" value="1"/>
</dbReference>
<evidence type="ECO:0000256" key="1">
    <source>
        <dbReference type="ARBA" id="ARBA00000085"/>
    </source>
</evidence>
<dbReference type="Gene3D" id="2.130.10.10">
    <property type="entry name" value="YVTN repeat-like/Quinoprotein amine dehydrogenase"/>
    <property type="match status" value="3"/>
</dbReference>
<dbReference type="GO" id="GO:0000155">
    <property type="term" value="F:phosphorelay sensor kinase activity"/>
    <property type="evidence" value="ECO:0007669"/>
    <property type="project" value="InterPro"/>
</dbReference>
<dbReference type="EMBL" id="RJTM01000002">
    <property type="protein sequence ID" value="RNL95116.1"/>
    <property type="molecule type" value="Genomic_DNA"/>
</dbReference>
<feature type="modified residue" description="4-aspartylphosphate" evidence="12">
    <location>
        <position position="1161"/>
    </location>
</feature>
<dbReference type="InterPro" id="IPR013783">
    <property type="entry name" value="Ig-like_fold"/>
</dbReference>
<evidence type="ECO:0000259" key="15">
    <source>
        <dbReference type="PROSITE" id="PS50109"/>
    </source>
</evidence>
<dbReference type="RefSeq" id="WP_123214028.1">
    <property type="nucleotide sequence ID" value="NZ_RJTM01000002.1"/>
</dbReference>
<dbReference type="GO" id="GO:0005524">
    <property type="term" value="F:ATP binding"/>
    <property type="evidence" value="ECO:0007669"/>
    <property type="project" value="UniProtKB-KW"/>
</dbReference>
<evidence type="ECO:0000256" key="7">
    <source>
        <dbReference type="ARBA" id="ARBA00022840"/>
    </source>
</evidence>
<keyword evidence="13" id="KW-0812">Transmembrane</keyword>
<dbReference type="PRINTS" id="PR00344">
    <property type="entry name" value="BCTRLSENSOR"/>
</dbReference>
<dbReference type="Gene3D" id="1.10.287.130">
    <property type="match status" value="1"/>
</dbReference>
<keyword evidence="3 12" id="KW-0597">Phosphoprotein</keyword>
<dbReference type="FunFam" id="1.10.287.130:FF:000034">
    <property type="entry name" value="Two-component system sensor histidine kinase/response regulator"/>
    <property type="match status" value="1"/>
</dbReference>
<keyword evidence="8" id="KW-0902">Two-component regulatory system</keyword>
<evidence type="ECO:0000256" key="2">
    <source>
        <dbReference type="ARBA" id="ARBA00012438"/>
    </source>
</evidence>
<dbReference type="InterPro" id="IPR011123">
    <property type="entry name" value="Y_Y_Y"/>
</dbReference>
<dbReference type="CDD" id="cd00082">
    <property type="entry name" value="HisKA"/>
    <property type="match status" value="1"/>
</dbReference>
<dbReference type="Pfam" id="PF07494">
    <property type="entry name" value="Reg_prop"/>
    <property type="match status" value="6"/>
</dbReference>
<dbReference type="InterPro" id="IPR036890">
    <property type="entry name" value="HATPase_C_sf"/>
</dbReference>
<dbReference type="EC" id="2.7.13.3" evidence="2"/>
<sequence>MGRIFLLLFTVFFLPLSVTSQNDVYTFRHLSTADGLSQSSVIAIKQDRLGQMWFGTRDGLNKYDGTSFTVYRNMPEDSLSISNSDILSLEEDRSGNIWVGTYNGLNRYDPRKDLFTRYFHTNSPHSLSNNMVLCIRELASGEIWMGTAHGISLYDPEEDSFITVSATPGEPRSLPDNFISAVLETANGDIWIGTSRGICRLLKREGNLFYFKSYKASDGAELYVRDMVEDPEGDIWIGTKDNGLYKLYTATGKVRPFSGDGADGKIDKDVRTLTIDRDGVLWAGTYNGINTIAPDGAVRKILNRPGKMSGLSRNTVKSVYTDKKGSVWIGAYYGGINIWDKANVNFTNYRRTTEPNSLGYDVVSSIEGDRQGNLYFGTEGGGITVRNAETGKVDYLQVHNGLPGNNIKSMYLTGEEQLWIGTFNAGIAVYDTRIGKFTENVLPGPFRDFLDRVGIYAIEKSDTDTFWLGTFGKGLVRYDSNNKAFFVLRHDPEDLNSISSDQIRTILADADTIWAGTPRGLNRLVFDKKNPGTPEIKHFFYDPEKLSGDDILTVFKDSKKHVWVGTKSRGLFRWDGNTFTNEQLRTDNQYITAIHGIIEDEKGDLWISSNQGIVKYGPRTGITKLYNQKDGLVSNEFNDNACLRLASGKIYFGGPMGVSSFDPAEIAVNAYTPRVILTDFKVRNESVNNNQEGEILEKSISYTRALTLNYDKANFSIHFAIPNFINATNNQYAYRLIGLDDQWNTTFATEASYTIQKPGTYRFEVKGANNDGVWNETPTVLEITVRPAPWRSWWAFTLYALLIVLALYGLIRIMKSKARLRHELELEHLERERVKEINRTKLQFFTNISHEFRTPLTLILGPLQQLLSDYKGSNKMYKKLLVIESSANHLLQLINRLMDFRKLESERYRLQSAEGNIVKFLREIYLSFTEYAKAGNYIYTFETPDEEILVYYDRNKLEHVFYNLLSNAFRYTPNGGEIKLKVGRGNKNLIVEVKDSGIGIPDAYIDRIFDRFFEIGRPGKPENYNKGTGIGLSLAKSNVELHKGNISVKNRKSGGAVFKVKLPLGKEHLSGEEILTDFKFSDDISLYTGQSEKIEWQEEQEVHDLVTDESKNTVMIVEDNAALRAFIVNLIRKDYNVIEAENGKVAMKKALKYIPDLIVSDVIMPEMVGTELCASLKENLKTSHIPVILLTSRTSLVYKFEGLESGADDYISKPFNVKEFLLRIRNLLESTQRLKKKFSSEDHLTPSEITVSSMDEQLLKKALRIVEDNISDEQFDIPAFCTELGVSRTMLFTKIKAWTNFTPNEFIREIRLKRAAQLLEQDKLNISQVGYKVGFRNPKYFARCFRKKFGMTPTEYIDRFSADYVE</sequence>
<dbReference type="PANTHER" id="PTHR43547:SF2">
    <property type="entry name" value="HYBRID SIGNAL TRANSDUCTION HISTIDINE KINASE C"/>
    <property type="match status" value="1"/>
</dbReference>
<feature type="transmembrane region" description="Helical" evidence="13">
    <location>
        <begin position="793"/>
        <end position="811"/>
    </location>
</feature>
<feature type="domain" description="HTH araC/xylS-type" evidence="14">
    <location>
        <begin position="1260"/>
        <end position="1359"/>
    </location>
</feature>
<dbReference type="InterPro" id="IPR003661">
    <property type="entry name" value="HisK_dim/P_dom"/>
</dbReference>
<feature type="domain" description="Histidine kinase" evidence="15">
    <location>
        <begin position="847"/>
        <end position="1066"/>
    </location>
</feature>
<keyword evidence="18" id="KW-1185">Reference proteome</keyword>
<dbReference type="GO" id="GO:0003700">
    <property type="term" value="F:DNA-binding transcription factor activity"/>
    <property type="evidence" value="ECO:0007669"/>
    <property type="project" value="InterPro"/>
</dbReference>
<dbReference type="SUPFAM" id="SSF46689">
    <property type="entry name" value="Homeodomain-like"/>
    <property type="match status" value="1"/>
</dbReference>
<protein>
    <recommendedName>
        <fullName evidence="2">histidine kinase</fullName>
        <ecNumber evidence="2">2.7.13.3</ecNumber>
    </recommendedName>
</protein>
<evidence type="ECO:0000259" key="16">
    <source>
        <dbReference type="PROSITE" id="PS50110"/>
    </source>
</evidence>
<evidence type="ECO:0000256" key="3">
    <source>
        <dbReference type="ARBA" id="ARBA00022553"/>
    </source>
</evidence>
<dbReference type="PROSITE" id="PS50109">
    <property type="entry name" value="HIS_KIN"/>
    <property type="match status" value="1"/>
</dbReference>
<reference evidence="17 18" key="1">
    <citation type="submission" date="2018-10" db="EMBL/GenBank/DDBJ databases">
        <title>Sinomicrobium pectinilyticum sp. nov., a pectinase-producing bacterium isolated from alkaline and saline soil, and emended description of the genus Sinomicrobium.</title>
        <authorList>
            <person name="Cheng B."/>
            <person name="Li C."/>
            <person name="Lai Q."/>
            <person name="Du M."/>
            <person name="Shao Z."/>
            <person name="Xu P."/>
            <person name="Yang C."/>
        </authorList>
    </citation>
    <scope>NUCLEOTIDE SEQUENCE [LARGE SCALE GENOMIC DNA]</scope>
    <source>
        <strain evidence="17 18">5DNS001</strain>
    </source>
</reference>
<dbReference type="PROSITE" id="PS00041">
    <property type="entry name" value="HTH_ARAC_FAMILY_1"/>
    <property type="match status" value="1"/>
</dbReference>
<keyword evidence="11" id="KW-0804">Transcription</keyword>
<dbReference type="GO" id="GO:0043565">
    <property type="term" value="F:sequence-specific DNA binding"/>
    <property type="evidence" value="ECO:0007669"/>
    <property type="project" value="InterPro"/>
</dbReference>
<evidence type="ECO:0000256" key="12">
    <source>
        <dbReference type="PROSITE-ProRule" id="PRU00169"/>
    </source>
</evidence>
<dbReference type="SUPFAM" id="SSF52172">
    <property type="entry name" value="CheY-like"/>
    <property type="match status" value="1"/>
</dbReference>
<keyword evidence="10" id="KW-0238">DNA-binding</keyword>
<dbReference type="PROSITE" id="PS01124">
    <property type="entry name" value="HTH_ARAC_FAMILY_2"/>
    <property type="match status" value="1"/>
</dbReference>
<dbReference type="FunFam" id="3.30.565.10:FF:000037">
    <property type="entry name" value="Hybrid sensor histidine kinase/response regulator"/>
    <property type="match status" value="1"/>
</dbReference>
<dbReference type="InterPro" id="IPR001789">
    <property type="entry name" value="Sig_transdc_resp-reg_receiver"/>
</dbReference>
<dbReference type="Gene3D" id="3.40.50.2300">
    <property type="match status" value="1"/>
</dbReference>
<comment type="caution">
    <text evidence="17">The sequence shown here is derived from an EMBL/GenBank/DDBJ whole genome shotgun (WGS) entry which is preliminary data.</text>
</comment>
<dbReference type="InterPro" id="IPR018060">
    <property type="entry name" value="HTH_AraC"/>
</dbReference>
<comment type="catalytic activity">
    <reaction evidence="1">
        <text>ATP + protein L-histidine = ADP + protein N-phospho-L-histidine.</text>
        <dbReference type="EC" id="2.7.13.3"/>
    </reaction>
</comment>
<dbReference type="Pfam" id="PF00512">
    <property type="entry name" value="HisKA"/>
    <property type="match status" value="1"/>
</dbReference>
<dbReference type="Gene3D" id="1.10.10.60">
    <property type="entry name" value="Homeodomain-like"/>
    <property type="match status" value="1"/>
</dbReference>
<evidence type="ECO:0000256" key="11">
    <source>
        <dbReference type="ARBA" id="ARBA00023163"/>
    </source>
</evidence>
<dbReference type="Pfam" id="PF02518">
    <property type="entry name" value="HATPase_c"/>
    <property type="match status" value="1"/>
</dbReference>
<dbReference type="FunFam" id="2.60.40.10:FF:000791">
    <property type="entry name" value="Two-component system sensor histidine kinase/response regulator"/>
    <property type="match status" value="1"/>
</dbReference>
<accession>A0A3N0F4V1</accession>
<dbReference type="InterPro" id="IPR005467">
    <property type="entry name" value="His_kinase_dom"/>
</dbReference>
<evidence type="ECO:0000256" key="6">
    <source>
        <dbReference type="ARBA" id="ARBA00022777"/>
    </source>
</evidence>
<dbReference type="Pfam" id="PF07495">
    <property type="entry name" value="Y_Y_Y"/>
    <property type="match status" value="1"/>
</dbReference>
<keyword evidence="9" id="KW-0805">Transcription regulation</keyword>
<dbReference type="InterPro" id="IPR015943">
    <property type="entry name" value="WD40/YVTN_repeat-like_dom_sf"/>
</dbReference>
<evidence type="ECO:0000256" key="8">
    <source>
        <dbReference type="ARBA" id="ARBA00023012"/>
    </source>
</evidence>
<dbReference type="PROSITE" id="PS50110">
    <property type="entry name" value="RESPONSE_REGULATORY"/>
    <property type="match status" value="1"/>
</dbReference>
<dbReference type="Proteomes" id="UP000267469">
    <property type="component" value="Unassembled WGS sequence"/>
</dbReference>
<proteinExistence type="predicted"/>
<dbReference type="SMART" id="SM00388">
    <property type="entry name" value="HisKA"/>
    <property type="match status" value="1"/>
</dbReference>
<keyword evidence="13" id="KW-0472">Membrane</keyword>
<evidence type="ECO:0000256" key="13">
    <source>
        <dbReference type="SAM" id="Phobius"/>
    </source>
</evidence>
<dbReference type="Gene3D" id="2.60.40.10">
    <property type="entry name" value="Immunoglobulins"/>
    <property type="match status" value="1"/>
</dbReference>
<name>A0A3N0F4V1_SINP1</name>
<dbReference type="InterPro" id="IPR009057">
    <property type="entry name" value="Homeodomain-like_sf"/>
</dbReference>
<dbReference type="SUPFAM" id="SSF55874">
    <property type="entry name" value="ATPase domain of HSP90 chaperone/DNA topoisomerase II/histidine kinase"/>
    <property type="match status" value="1"/>
</dbReference>
<evidence type="ECO:0000256" key="4">
    <source>
        <dbReference type="ARBA" id="ARBA00022679"/>
    </source>
</evidence>
<dbReference type="InterPro" id="IPR011006">
    <property type="entry name" value="CheY-like_superfamily"/>
</dbReference>
<dbReference type="SMART" id="SM00448">
    <property type="entry name" value="REC"/>
    <property type="match status" value="1"/>
</dbReference>
<dbReference type="InterPro" id="IPR036097">
    <property type="entry name" value="HisK_dim/P_sf"/>
</dbReference>
<dbReference type="InterPro" id="IPR004358">
    <property type="entry name" value="Sig_transdc_His_kin-like_C"/>
</dbReference>
<evidence type="ECO:0000256" key="10">
    <source>
        <dbReference type="ARBA" id="ARBA00023125"/>
    </source>
</evidence>
<dbReference type="InterPro" id="IPR011110">
    <property type="entry name" value="Reg_prop"/>
</dbReference>
<evidence type="ECO:0000256" key="9">
    <source>
        <dbReference type="ARBA" id="ARBA00023015"/>
    </source>
</evidence>
<evidence type="ECO:0000313" key="17">
    <source>
        <dbReference type="EMBL" id="RNL95116.1"/>
    </source>
</evidence>
<evidence type="ECO:0000259" key="14">
    <source>
        <dbReference type="PROSITE" id="PS01124"/>
    </source>
</evidence>
<keyword evidence="5" id="KW-0547">Nucleotide-binding</keyword>
<dbReference type="OrthoDB" id="1522078at2"/>
<keyword evidence="6 17" id="KW-0418">Kinase</keyword>
<dbReference type="Pfam" id="PF00072">
    <property type="entry name" value="Response_reg"/>
    <property type="match status" value="1"/>
</dbReference>
<dbReference type="SMART" id="SM00387">
    <property type="entry name" value="HATPase_c"/>
    <property type="match status" value="1"/>
</dbReference>
<gene>
    <name evidence="17" type="ORF">ED312_00505</name>
</gene>
<dbReference type="SUPFAM" id="SSF63829">
    <property type="entry name" value="Calcium-dependent phosphotriesterase"/>
    <property type="match status" value="3"/>
</dbReference>
<dbReference type="InterPro" id="IPR003594">
    <property type="entry name" value="HATPase_dom"/>
</dbReference>
<dbReference type="SUPFAM" id="SSF47384">
    <property type="entry name" value="Homodimeric domain of signal transducing histidine kinase"/>
    <property type="match status" value="1"/>
</dbReference>
<dbReference type="Pfam" id="PF12833">
    <property type="entry name" value="HTH_18"/>
    <property type="match status" value="1"/>
</dbReference>
<evidence type="ECO:0000313" key="18">
    <source>
        <dbReference type="Proteomes" id="UP000267469"/>
    </source>
</evidence>